<accession>A0A0F6W565</accession>
<dbReference type="PANTHER" id="PTHR33209:SF1">
    <property type="entry name" value="PEPTIDASE S49 DOMAIN-CONTAINING PROTEIN"/>
    <property type="match status" value="1"/>
</dbReference>
<dbReference type="Gene3D" id="6.20.330.10">
    <property type="match status" value="2"/>
</dbReference>
<evidence type="ECO:0000256" key="7">
    <source>
        <dbReference type="PIRSR" id="PIRSR001217-1"/>
    </source>
</evidence>
<dbReference type="InterPro" id="IPR047217">
    <property type="entry name" value="S49_SppA_67K_type_N"/>
</dbReference>
<dbReference type="CDD" id="cd07023">
    <property type="entry name" value="S49_Sppa_N_C"/>
    <property type="match status" value="1"/>
</dbReference>
<comment type="subcellular location">
    <subcellularLocation>
        <location evidence="1">Membrane</location>
    </subcellularLocation>
</comment>
<protein>
    <submittedName>
        <fullName evidence="10">Signal peptide peptidase SppA, 36K type</fullName>
    </submittedName>
</protein>
<feature type="domain" description="Peptidase S49" evidence="9">
    <location>
        <begin position="377"/>
        <end position="523"/>
    </location>
</feature>
<dbReference type="Gene3D" id="3.90.226.10">
    <property type="entry name" value="2-enoyl-CoA Hydratase, Chain A, domain 1"/>
    <property type="match status" value="2"/>
</dbReference>
<dbReference type="GO" id="GO:0008236">
    <property type="term" value="F:serine-type peptidase activity"/>
    <property type="evidence" value="ECO:0007669"/>
    <property type="project" value="UniProtKB-KW"/>
</dbReference>
<dbReference type="InterPro" id="IPR047272">
    <property type="entry name" value="S49_SppA_C"/>
</dbReference>
<evidence type="ECO:0000256" key="5">
    <source>
        <dbReference type="ARBA" id="ARBA00022825"/>
    </source>
</evidence>
<dbReference type="SUPFAM" id="SSF52096">
    <property type="entry name" value="ClpP/crotonase"/>
    <property type="match status" value="2"/>
</dbReference>
<dbReference type="GO" id="GO:0006465">
    <property type="term" value="P:signal peptide processing"/>
    <property type="evidence" value="ECO:0007669"/>
    <property type="project" value="InterPro"/>
</dbReference>
<keyword evidence="6 8" id="KW-0472">Membrane</keyword>
<dbReference type="Pfam" id="PF01343">
    <property type="entry name" value="Peptidase_S49"/>
    <property type="match status" value="2"/>
</dbReference>
<dbReference type="InterPro" id="IPR002142">
    <property type="entry name" value="Peptidase_S49"/>
</dbReference>
<dbReference type="Proteomes" id="UP000034883">
    <property type="component" value="Chromosome"/>
</dbReference>
<dbReference type="STRING" id="927083.DB32_004917"/>
<dbReference type="PANTHER" id="PTHR33209">
    <property type="entry name" value="PROTEASE 4"/>
    <property type="match status" value="1"/>
</dbReference>
<evidence type="ECO:0000313" key="11">
    <source>
        <dbReference type="Proteomes" id="UP000034883"/>
    </source>
</evidence>
<proteinExistence type="inferred from homology"/>
<gene>
    <name evidence="10" type="ORF">DB32_004917</name>
</gene>
<dbReference type="AlphaFoldDB" id="A0A0F6W565"/>
<feature type="domain" description="Peptidase S49" evidence="9">
    <location>
        <begin position="127"/>
        <end position="278"/>
    </location>
</feature>
<evidence type="ECO:0000256" key="4">
    <source>
        <dbReference type="ARBA" id="ARBA00022801"/>
    </source>
</evidence>
<dbReference type="GO" id="GO:0016020">
    <property type="term" value="C:membrane"/>
    <property type="evidence" value="ECO:0007669"/>
    <property type="project" value="UniProtKB-SubCell"/>
</dbReference>
<evidence type="ECO:0000256" key="6">
    <source>
        <dbReference type="ARBA" id="ARBA00023136"/>
    </source>
</evidence>
<feature type="transmembrane region" description="Helical" evidence="8">
    <location>
        <begin position="16"/>
        <end position="36"/>
    </location>
</feature>
<dbReference type="CDD" id="cd07018">
    <property type="entry name" value="S49_SppA_67K_type"/>
    <property type="match status" value="1"/>
</dbReference>
<keyword evidence="4" id="KW-0378">Hydrolase</keyword>
<dbReference type="KEGG" id="samy:DB32_004917"/>
<feature type="active site" description="Nucleophile" evidence="7">
    <location>
        <position position="394"/>
    </location>
</feature>
<evidence type="ECO:0000313" key="10">
    <source>
        <dbReference type="EMBL" id="AKF07768.1"/>
    </source>
</evidence>
<evidence type="ECO:0000259" key="9">
    <source>
        <dbReference type="Pfam" id="PF01343"/>
    </source>
</evidence>
<comment type="similarity">
    <text evidence="2">Belongs to the peptidase S49 family.</text>
</comment>
<keyword evidence="5" id="KW-0720">Serine protease</keyword>
<sequence>MHAHCTGPKNDRVGRLIVDVALNLLRLPFLPVWWLLRRVRMPRERWVHVKLRSRLVEVDRPLHTLARFVPGLATRRPTSLLALRELTDHILRDANVEGVVLEIPSLHAGWSSVDAVRELVQKLCAGGKKVVAWLPDGGGNRELFLASAATRVLTSPNATLSPLGIAASSSYVKGLLDRFGVQVEVHRRAEFKTAAETTVSETMSEAQREQLGALLDTIDRALVSALASRVKLGPTPEAREAKVRTLFDDALVSARAALDAGLIDGLCYEDGLPQALAEGEGKPPKVVRASRYFSFHRSRFFRPVGPRPYIAIVPVHGAITSGGGGPAVGGPPATQEAVIGAIRMVGRDPRCLGAVLHVNSPGGSAHASDLIHREVELLREKKPVIACFGEVAASGGYYIAAPAHAIIAQPLAITGSIGVVSARLVARDLLEGMGVHTEVVRRAPHADLLANPRPMDADEHAIFEREIDNFYRTFVGIVAKGRNKSDADVEPLARGRVWSGADAHARGLVDKLGGLDVAIDEVRSRITFLPSALRGIIEPRVVWPRPGDAPPIPLAAAGAMLGSPASTLLERLDPSVAEILSLVSGRERVLFYATGLPRID</sequence>
<name>A0A0F6W565_9BACT</name>
<evidence type="ECO:0000256" key="3">
    <source>
        <dbReference type="ARBA" id="ARBA00022670"/>
    </source>
</evidence>
<dbReference type="InterPro" id="IPR004634">
    <property type="entry name" value="Pept_S49_pIV"/>
</dbReference>
<dbReference type="EMBL" id="CP011125">
    <property type="protein sequence ID" value="AKF07768.1"/>
    <property type="molecule type" value="Genomic_DNA"/>
</dbReference>
<dbReference type="NCBIfam" id="TIGR00706">
    <property type="entry name" value="SppA_dom"/>
    <property type="match status" value="1"/>
</dbReference>
<evidence type="ECO:0000256" key="2">
    <source>
        <dbReference type="ARBA" id="ARBA00008683"/>
    </source>
</evidence>
<dbReference type="InterPro" id="IPR029045">
    <property type="entry name" value="ClpP/crotonase-like_dom_sf"/>
</dbReference>
<keyword evidence="8" id="KW-1133">Transmembrane helix</keyword>
<feature type="active site" description="Proton donor/acceptor" evidence="7">
    <location>
        <position position="192"/>
    </location>
</feature>
<evidence type="ECO:0000256" key="8">
    <source>
        <dbReference type="SAM" id="Phobius"/>
    </source>
</evidence>
<dbReference type="InterPro" id="IPR004635">
    <property type="entry name" value="Pept_S49_SppA"/>
</dbReference>
<keyword evidence="8" id="KW-0812">Transmembrane</keyword>
<organism evidence="10 11">
    <name type="scientific">Sandaracinus amylolyticus</name>
    <dbReference type="NCBI Taxonomy" id="927083"/>
    <lineage>
        <taxon>Bacteria</taxon>
        <taxon>Pseudomonadati</taxon>
        <taxon>Myxococcota</taxon>
        <taxon>Polyangia</taxon>
        <taxon>Polyangiales</taxon>
        <taxon>Sandaracinaceae</taxon>
        <taxon>Sandaracinus</taxon>
    </lineage>
</organism>
<dbReference type="PIRSF" id="PIRSF001217">
    <property type="entry name" value="Protease_4_SppA"/>
    <property type="match status" value="1"/>
</dbReference>
<reference evidence="10 11" key="1">
    <citation type="submission" date="2015-03" db="EMBL/GenBank/DDBJ databases">
        <title>Genome assembly of Sandaracinus amylolyticus DSM 53668.</title>
        <authorList>
            <person name="Sharma G."/>
            <person name="Subramanian S."/>
        </authorList>
    </citation>
    <scope>NUCLEOTIDE SEQUENCE [LARGE SCALE GENOMIC DNA]</scope>
    <source>
        <strain evidence="10 11">DSM 53668</strain>
    </source>
</reference>
<keyword evidence="11" id="KW-1185">Reference proteome</keyword>
<keyword evidence="3" id="KW-0645">Protease</keyword>
<evidence type="ECO:0000256" key="1">
    <source>
        <dbReference type="ARBA" id="ARBA00004370"/>
    </source>
</evidence>